<dbReference type="RefSeq" id="WP_068362014.1">
    <property type="nucleotide sequence ID" value="NZ_CP019337.1"/>
</dbReference>
<evidence type="ECO:0000313" key="4">
    <source>
        <dbReference type="Proteomes" id="UP000092612"/>
    </source>
</evidence>
<feature type="signal peptide" evidence="1">
    <location>
        <begin position="1"/>
        <end position="25"/>
    </location>
</feature>
<keyword evidence="1" id="KW-0732">Signal</keyword>
<dbReference type="STRING" id="996801.BW723_03900"/>
<dbReference type="Gene3D" id="2.60.40.10">
    <property type="entry name" value="Immunoglobulins"/>
    <property type="match status" value="1"/>
</dbReference>
<accession>A0A1B8TV94</accession>
<dbReference type="PROSITE" id="PS51257">
    <property type="entry name" value="PROKAR_LIPOPROTEIN"/>
    <property type="match status" value="1"/>
</dbReference>
<dbReference type="KEGG" id="prn:BW723_03900"/>
<proteinExistence type="predicted"/>
<evidence type="ECO:0000256" key="1">
    <source>
        <dbReference type="SAM" id="SignalP"/>
    </source>
</evidence>
<name>A0A1B8TV94_9FLAO</name>
<feature type="domain" description="PKD" evidence="2">
    <location>
        <begin position="159"/>
        <end position="193"/>
    </location>
</feature>
<dbReference type="Pfam" id="PF13753">
    <property type="entry name" value="SWM_repeat"/>
    <property type="match status" value="1"/>
</dbReference>
<keyword evidence="4" id="KW-1185">Reference proteome</keyword>
<protein>
    <recommendedName>
        <fullName evidence="2">PKD domain-containing protein</fullName>
    </recommendedName>
</protein>
<dbReference type="SUPFAM" id="SSF49785">
    <property type="entry name" value="Galactose-binding domain-like"/>
    <property type="match status" value="1"/>
</dbReference>
<sequence>MKKYKNKIKLSFPFIAIVALMFAYSCEEDSNLRDGLKEITLKPTASTLLINEGQLITYTDSSKYVSSRQWTFEGGDITSSDQEVVDVNYASAGIFNTFLEVVSTDGEVNDHNFNVEVYPLVTSEFSASSNAALLGSEIEFTNLSLNTASKWEDAQSSDTFMWEFEGGVPATSTAENPVVAYPNTGSYSVKLTVHRESPSNDAVTVKNDFITIVDAQVISPTSTRLAGLGSNIRVTYEVPVSTPDASSYSVSIDGTDTAVSSVEIDATDANTLILNLATPVVDDQVVTLSYDGTFFAPSGELLGPLVGFPITNTVVNLLASQNPGFEDDGPGGFPAVGWGNWANSFGNNPEDYAVIDTDKHSGAHSLQITLDGVKDGYILNTGGYVPVEEGTYRLSVWMKGSVDDINLDFRSIAAGWAHASLGTGVITTTWTKFSFDFSTVGDTALERNYWQVLRPLEEAAGTVVLMDDVSLYRVD</sequence>
<dbReference type="Proteomes" id="UP000092612">
    <property type="component" value="Unassembled WGS sequence"/>
</dbReference>
<comment type="caution">
    <text evidence="3">The sequence shown here is derived from an EMBL/GenBank/DDBJ whole genome shotgun (WGS) entry which is preliminary data.</text>
</comment>
<dbReference type="InterPro" id="IPR008979">
    <property type="entry name" value="Galactose-bd-like_sf"/>
</dbReference>
<dbReference type="InterPro" id="IPR035986">
    <property type="entry name" value="PKD_dom_sf"/>
</dbReference>
<dbReference type="InterPro" id="IPR028059">
    <property type="entry name" value="SWM_rpt"/>
</dbReference>
<dbReference type="PROSITE" id="PS50093">
    <property type="entry name" value="PKD"/>
    <property type="match status" value="1"/>
</dbReference>
<dbReference type="AlphaFoldDB" id="A0A1B8TV94"/>
<evidence type="ECO:0000259" key="2">
    <source>
        <dbReference type="PROSITE" id="PS50093"/>
    </source>
</evidence>
<dbReference type="CDD" id="cd00146">
    <property type="entry name" value="PKD"/>
    <property type="match status" value="1"/>
</dbReference>
<dbReference type="EMBL" id="LSFL01000035">
    <property type="protein sequence ID" value="OBY63492.1"/>
    <property type="molecule type" value="Genomic_DNA"/>
</dbReference>
<dbReference type="InterPro" id="IPR000601">
    <property type="entry name" value="PKD_dom"/>
</dbReference>
<gene>
    <name evidence="3" type="ORF">LPB301_11805</name>
</gene>
<dbReference type="InterPro" id="IPR013783">
    <property type="entry name" value="Ig-like_fold"/>
</dbReference>
<dbReference type="OrthoDB" id="607469at2"/>
<evidence type="ECO:0000313" key="3">
    <source>
        <dbReference type="EMBL" id="OBY63492.1"/>
    </source>
</evidence>
<feature type="chain" id="PRO_5008615635" description="PKD domain-containing protein" evidence="1">
    <location>
        <begin position="26"/>
        <end position="475"/>
    </location>
</feature>
<dbReference type="SUPFAM" id="SSF49299">
    <property type="entry name" value="PKD domain"/>
    <property type="match status" value="2"/>
</dbReference>
<reference evidence="4" key="1">
    <citation type="submission" date="2016-02" db="EMBL/GenBank/DDBJ databases">
        <title>Paenibacillus sp. LPB0068, isolated from Crassostrea gigas.</title>
        <authorList>
            <person name="Shin S.-K."/>
            <person name="Yi H."/>
        </authorList>
    </citation>
    <scope>NUCLEOTIDE SEQUENCE [LARGE SCALE GENOMIC DNA]</scope>
    <source>
        <strain evidence="4">KCTC 23969</strain>
    </source>
</reference>
<dbReference type="Gene3D" id="2.60.120.260">
    <property type="entry name" value="Galactose-binding domain-like"/>
    <property type="match status" value="1"/>
</dbReference>
<organism evidence="3 4">
    <name type="scientific">Polaribacter reichenbachii</name>
    <dbReference type="NCBI Taxonomy" id="996801"/>
    <lineage>
        <taxon>Bacteria</taxon>
        <taxon>Pseudomonadati</taxon>
        <taxon>Bacteroidota</taxon>
        <taxon>Flavobacteriia</taxon>
        <taxon>Flavobacteriales</taxon>
        <taxon>Flavobacteriaceae</taxon>
    </lineage>
</organism>